<sequence>MPSKPANARERILLAAKTLFSAQGIRATGVDSIVKSANTHKMTLYQHFASKEALIAAYLQNRAAEFWAQLLDQHDGAAQKPQALLLGMFDVLGEWMAAPDFQGCPLIMASAEFPDQSDPAHQVSAVFYRKLQHHMSELSARAGAQSPERLAGQLCALFQGAMVSAQLQRHSGAAIEAKLAAEILIKNSIE</sequence>
<dbReference type="SUPFAM" id="SSF46689">
    <property type="entry name" value="Homeodomain-like"/>
    <property type="match status" value="1"/>
</dbReference>
<evidence type="ECO:0000256" key="2">
    <source>
        <dbReference type="ARBA" id="ARBA00023125"/>
    </source>
</evidence>
<feature type="DNA-binding region" description="H-T-H motif" evidence="4">
    <location>
        <begin position="29"/>
        <end position="48"/>
    </location>
</feature>
<gene>
    <name evidence="6" type="ORF">EBB_05895</name>
</gene>
<evidence type="ECO:0000259" key="5">
    <source>
        <dbReference type="PROSITE" id="PS50977"/>
    </source>
</evidence>
<dbReference type="PROSITE" id="PS50977">
    <property type="entry name" value="HTH_TETR_2"/>
    <property type="match status" value="1"/>
</dbReference>
<keyword evidence="3" id="KW-0804">Transcription</keyword>
<dbReference type="Pfam" id="PF16925">
    <property type="entry name" value="TetR_C_13"/>
    <property type="match status" value="1"/>
</dbReference>
<dbReference type="PANTHER" id="PTHR47506">
    <property type="entry name" value="TRANSCRIPTIONAL REGULATORY PROTEIN"/>
    <property type="match status" value="1"/>
</dbReference>
<reference evidence="6 7" key="1">
    <citation type="submission" date="2020-09" db="EMBL/GenBank/DDBJ databases">
        <title>Methylomonas albis sp. nov. and Methylomonas fluvii sp. nov.: Two cold-adapted methanotrophs from the River Elbe and an amended description of Methylovulum psychrotolerans strain Eb1.</title>
        <authorList>
            <person name="Bussmann I.K."/>
            <person name="Klings K.-W."/>
            <person name="Warnstedt J."/>
            <person name="Hoppert M."/>
            <person name="Saborowski A."/>
            <person name="Horn F."/>
            <person name="Liebner S."/>
        </authorList>
    </citation>
    <scope>NUCLEOTIDE SEQUENCE [LARGE SCALE GENOMIC DNA]</scope>
    <source>
        <strain evidence="6 7">EbB</strain>
    </source>
</reference>
<dbReference type="InterPro" id="IPR011075">
    <property type="entry name" value="TetR_C"/>
</dbReference>
<dbReference type="InterPro" id="IPR036271">
    <property type="entry name" value="Tet_transcr_reg_TetR-rel_C_sf"/>
</dbReference>
<protein>
    <submittedName>
        <fullName evidence="6">TetR/AcrR family transcriptional regulator</fullName>
    </submittedName>
</protein>
<feature type="domain" description="HTH tetR-type" evidence="5">
    <location>
        <begin position="6"/>
        <end position="66"/>
    </location>
</feature>
<dbReference type="PRINTS" id="PR00455">
    <property type="entry name" value="HTHTETR"/>
</dbReference>
<dbReference type="Pfam" id="PF00440">
    <property type="entry name" value="TetR_N"/>
    <property type="match status" value="1"/>
</dbReference>
<keyword evidence="1" id="KW-0805">Transcription regulation</keyword>
<evidence type="ECO:0000256" key="1">
    <source>
        <dbReference type="ARBA" id="ARBA00023015"/>
    </source>
</evidence>
<dbReference type="SUPFAM" id="SSF48498">
    <property type="entry name" value="Tetracyclin repressor-like, C-terminal domain"/>
    <property type="match status" value="1"/>
</dbReference>
<dbReference type="RefSeq" id="WP_192392866.1">
    <property type="nucleotide sequence ID" value="NZ_CAJHIU010000001.1"/>
</dbReference>
<dbReference type="EMBL" id="JACXST010000001">
    <property type="protein sequence ID" value="MBD9360067.1"/>
    <property type="molecule type" value="Genomic_DNA"/>
</dbReference>
<evidence type="ECO:0000256" key="3">
    <source>
        <dbReference type="ARBA" id="ARBA00023163"/>
    </source>
</evidence>
<dbReference type="PANTHER" id="PTHR47506:SF3">
    <property type="entry name" value="HTH-TYPE TRANSCRIPTIONAL REGULATOR LMRA"/>
    <property type="match status" value="1"/>
</dbReference>
<evidence type="ECO:0000313" key="7">
    <source>
        <dbReference type="Proteomes" id="UP000641152"/>
    </source>
</evidence>
<evidence type="ECO:0000313" key="6">
    <source>
        <dbReference type="EMBL" id="MBD9360067.1"/>
    </source>
</evidence>
<dbReference type="InterPro" id="IPR001647">
    <property type="entry name" value="HTH_TetR"/>
</dbReference>
<proteinExistence type="predicted"/>
<evidence type="ECO:0000256" key="4">
    <source>
        <dbReference type="PROSITE-ProRule" id="PRU00335"/>
    </source>
</evidence>
<accession>A0ABR9DDU5</accession>
<dbReference type="Gene3D" id="1.10.357.10">
    <property type="entry name" value="Tetracycline Repressor, domain 2"/>
    <property type="match status" value="1"/>
</dbReference>
<keyword evidence="7" id="KW-1185">Reference proteome</keyword>
<comment type="caution">
    <text evidence="6">The sequence shown here is derived from an EMBL/GenBank/DDBJ whole genome shotgun (WGS) entry which is preliminary data.</text>
</comment>
<dbReference type="InterPro" id="IPR009057">
    <property type="entry name" value="Homeodomain-like_sf"/>
</dbReference>
<organism evidence="6 7">
    <name type="scientific">Methylomonas fluvii</name>
    <dbReference type="NCBI Taxonomy" id="1854564"/>
    <lineage>
        <taxon>Bacteria</taxon>
        <taxon>Pseudomonadati</taxon>
        <taxon>Pseudomonadota</taxon>
        <taxon>Gammaproteobacteria</taxon>
        <taxon>Methylococcales</taxon>
        <taxon>Methylococcaceae</taxon>
        <taxon>Methylomonas</taxon>
    </lineage>
</organism>
<dbReference type="Proteomes" id="UP000641152">
    <property type="component" value="Unassembled WGS sequence"/>
</dbReference>
<name>A0ABR9DDU5_9GAMM</name>
<keyword evidence="2 4" id="KW-0238">DNA-binding</keyword>